<proteinExistence type="predicted"/>
<accession>A0A821XW84</accession>
<dbReference type="AlphaFoldDB" id="A0A821XW84"/>
<evidence type="ECO:0000313" key="2">
    <source>
        <dbReference type="EMBL" id="CAF4949159.1"/>
    </source>
</evidence>
<dbReference type="Proteomes" id="UP000663838">
    <property type="component" value="Unassembled WGS sequence"/>
</dbReference>
<feature type="non-terminal residue" evidence="2">
    <location>
        <position position="85"/>
    </location>
</feature>
<evidence type="ECO:0000256" key="1">
    <source>
        <dbReference type="SAM" id="MobiDB-lite"/>
    </source>
</evidence>
<protein>
    <submittedName>
        <fullName evidence="2">Uncharacterized protein</fullName>
    </submittedName>
</protein>
<reference evidence="2" key="1">
    <citation type="submission" date="2021-02" db="EMBL/GenBank/DDBJ databases">
        <authorList>
            <person name="Nowell W R."/>
        </authorList>
    </citation>
    <scope>NUCLEOTIDE SEQUENCE</scope>
</reference>
<comment type="caution">
    <text evidence="2">The sequence shown here is derived from an EMBL/GenBank/DDBJ whole genome shotgun (WGS) entry which is preliminary data.</text>
</comment>
<dbReference type="EMBL" id="CAJOBS010012571">
    <property type="protein sequence ID" value="CAF4949159.1"/>
    <property type="molecule type" value="Genomic_DNA"/>
</dbReference>
<evidence type="ECO:0000313" key="3">
    <source>
        <dbReference type="Proteomes" id="UP000663838"/>
    </source>
</evidence>
<sequence>MGGQKSKSTVPKSTVSAATSKKTTSYVMQPRRRMVQNYLVIWVDGNIDENSDDYRNILEQLRTVVTEVSICTTPAQCIQFLNEIN</sequence>
<feature type="region of interest" description="Disordered" evidence="1">
    <location>
        <begin position="1"/>
        <end position="24"/>
    </location>
</feature>
<name>A0A821XW84_9BILA</name>
<organism evidence="2 3">
    <name type="scientific">Rotaria socialis</name>
    <dbReference type="NCBI Taxonomy" id="392032"/>
    <lineage>
        <taxon>Eukaryota</taxon>
        <taxon>Metazoa</taxon>
        <taxon>Spiralia</taxon>
        <taxon>Gnathifera</taxon>
        <taxon>Rotifera</taxon>
        <taxon>Eurotatoria</taxon>
        <taxon>Bdelloidea</taxon>
        <taxon>Philodinida</taxon>
        <taxon>Philodinidae</taxon>
        <taxon>Rotaria</taxon>
    </lineage>
</organism>
<gene>
    <name evidence="2" type="ORF">TOA249_LOCUS33786</name>
</gene>